<accession>A0A0D2NEC3</accession>
<evidence type="ECO:0000313" key="1">
    <source>
        <dbReference type="EMBL" id="KJA15011.1"/>
    </source>
</evidence>
<dbReference type="AlphaFoldDB" id="A0A0D2NEC3"/>
<keyword evidence="2" id="KW-1185">Reference proteome</keyword>
<gene>
    <name evidence="1" type="ORF">HYPSUDRAFT_208237</name>
</gene>
<proteinExistence type="predicted"/>
<name>A0A0D2NEC3_HYPSF</name>
<protein>
    <submittedName>
        <fullName evidence="1">Uncharacterized protein</fullName>
    </submittedName>
</protein>
<evidence type="ECO:0000313" key="2">
    <source>
        <dbReference type="Proteomes" id="UP000054270"/>
    </source>
</evidence>
<reference evidence="2" key="1">
    <citation type="submission" date="2014-04" db="EMBL/GenBank/DDBJ databases">
        <title>Evolutionary Origins and Diversification of the Mycorrhizal Mutualists.</title>
        <authorList>
            <consortium name="DOE Joint Genome Institute"/>
            <consortium name="Mycorrhizal Genomics Consortium"/>
            <person name="Kohler A."/>
            <person name="Kuo A."/>
            <person name="Nagy L.G."/>
            <person name="Floudas D."/>
            <person name="Copeland A."/>
            <person name="Barry K.W."/>
            <person name="Cichocki N."/>
            <person name="Veneault-Fourrey C."/>
            <person name="LaButti K."/>
            <person name="Lindquist E.A."/>
            <person name="Lipzen A."/>
            <person name="Lundell T."/>
            <person name="Morin E."/>
            <person name="Murat C."/>
            <person name="Riley R."/>
            <person name="Ohm R."/>
            <person name="Sun H."/>
            <person name="Tunlid A."/>
            <person name="Henrissat B."/>
            <person name="Grigoriev I.V."/>
            <person name="Hibbett D.S."/>
            <person name="Martin F."/>
        </authorList>
    </citation>
    <scope>NUCLEOTIDE SEQUENCE [LARGE SCALE GENOMIC DNA]</scope>
    <source>
        <strain evidence="2">FD-334 SS-4</strain>
    </source>
</reference>
<organism evidence="1 2">
    <name type="scientific">Hypholoma sublateritium (strain FD-334 SS-4)</name>
    <dbReference type="NCBI Taxonomy" id="945553"/>
    <lineage>
        <taxon>Eukaryota</taxon>
        <taxon>Fungi</taxon>
        <taxon>Dikarya</taxon>
        <taxon>Basidiomycota</taxon>
        <taxon>Agaricomycotina</taxon>
        <taxon>Agaricomycetes</taxon>
        <taxon>Agaricomycetidae</taxon>
        <taxon>Agaricales</taxon>
        <taxon>Agaricineae</taxon>
        <taxon>Strophariaceae</taxon>
        <taxon>Hypholoma</taxon>
    </lineage>
</organism>
<dbReference type="EMBL" id="KN817657">
    <property type="protein sequence ID" value="KJA15011.1"/>
    <property type="molecule type" value="Genomic_DNA"/>
</dbReference>
<sequence length="167" mass="18658">MATTATTFGALKICKRGVCVSVRRRHYFQQVSENRRYLKALRYWLLELGRTINVSYEMPHQHPPLRLHTPRSAPHTVLPPPFRHVGPAAVRCALVTYTGATVVAASNFCTLRTGILTMCAALLRKLSTAEWVATSCSVVARTVIIIYKFMPYNHAFSLPAFFPLPAG</sequence>
<dbReference type="Proteomes" id="UP000054270">
    <property type="component" value="Unassembled WGS sequence"/>
</dbReference>